<dbReference type="InterPro" id="IPR029052">
    <property type="entry name" value="Metallo-depent_PP-like"/>
</dbReference>
<keyword evidence="3" id="KW-0732">Signal</keyword>
<reference evidence="4" key="1">
    <citation type="submission" date="2019-08" db="EMBL/GenBank/DDBJ databases">
        <title>The genome of the North American firefly Photinus pyralis.</title>
        <authorList>
            <consortium name="Photinus pyralis genome working group"/>
            <person name="Fallon T.R."/>
            <person name="Sander Lower S.E."/>
            <person name="Weng J.-K."/>
        </authorList>
    </citation>
    <scope>NUCLEOTIDE SEQUENCE</scope>
    <source>
        <strain evidence="4">TRF0915ILg1</strain>
        <tissue evidence="4">Whole body</tissue>
    </source>
</reference>
<proteinExistence type="predicted"/>
<feature type="signal peptide" evidence="3">
    <location>
        <begin position="1"/>
        <end position="22"/>
    </location>
</feature>
<dbReference type="EC" id="3.1.3.5" evidence="2"/>
<organism evidence="4 5">
    <name type="scientific">Ignelater luminosus</name>
    <name type="common">Cucubano</name>
    <name type="synonym">Pyrophorus luminosus</name>
    <dbReference type="NCBI Taxonomy" id="2038154"/>
    <lineage>
        <taxon>Eukaryota</taxon>
        <taxon>Metazoa</taxon>
        <taxon>Ecdysozoa</taxon>
        <taxon>Arthropoda</taxon>
        <taxon>Hexapoda</taxon>
        <taxon>Insecta</taxon>
        <taxon>Pterygota</taxon>
        <taxon>Neoptera</taxon>
        <taxon>Endopterygota</taxon>
        <taxon>Coleoptera</taxon>
        <taxon>Polyphaga</taxon>
        <taxon>Elateriformia</taxon>
        <taxon>Elateroidea</taxon>
        <taxon>Elateridae</taxon>
        <taxon>Agrypninae</taxon>
        <taxon>Pyrophorini</taxon>
        <taxon>Ignelater</taxon>
    </lineage>
</organism>
<dbReference type="Proteomes" id="UP000801492">
    <property type="component" value="Unassembled WGS sequence"/>
</dbReference>
<dbReference type="AlphaFoldDB" id="A0A8K0C6D6"/>
<dbReference type="InterPro" id="IPR006179">
    <property type="entry name" value="5_nucleotidase/apyrase"/>
</dbReference>
<feature type="non-terminal residue" evidence="4">
    <location>
        <position position="117"/>
    </location>
</feature>
<dbReference type="GO" id="GO:0006196">
    <property type="term" value="P:AMP catabolic process"/>
    <property type="evidence" value="ECO:0007669"/>
    <property type="project" value="TreeGrafter"/>
</dbReference>
<dbReference type="PANTHER" id="PTHR11575">
    <property type="entry name" value="5'-NUCLEOTIDASE-RELATED"/>
    <property type="match status" value="1"/>
</dbReference>
<gene>
    <name evidence="4" type="ORF">ILUMI_24869</name>
</gene>
<evidence type="ECO:0000256" key="1">
    <source>
        <dbReference type="ARBA" id="ARBA00000815"/>
    </source>
</evidence>
<sequence>MKNHTFILVLTILAICCTKCLSKDLELLILHNNDMHSRFEETSATSTKCETNVTGCYGGFARTLHVIREARKKAKALTGPPVLYLNGGDTYAGTLWFNAHKWEIVAAFLNLLEPDAI</sequence>
<evidence type="ECO:0000313" key="5">
    <source>
        <dbReference type="Proteomes" id="UP000801492"/>
    </source>
</evidence>
<comment type="catalytic activity">
    <reaction evidence="1">
        <text>a ribonucleoside 5'-phosphate + H2O = a ribonucleoside + phosphate</text>
        <dbReference type="Rhea" id="RHEA:12484"/>
        <dbReference type="ChEBI" id="CHEBI:15377"/>
        <dbReference type="ChEBI" id="CHEBI:18254"/>
        <dbReference type="ChEBI" id="CHEBI:43474"/>
        <dbReference type="ChEBI" id="CHEBI:58043"/>
        <dbReference type="EC" id="3.1.3.5"/>
    </reaction>
</comment>
<dbReference type="GO" id="GO:0008253">
    <property type="term" value="F:5'-nucleotidase activity"/>
    <property type="evidence" value="ECO:0007669"/>
    <property type="project" value="UniProtKB-EC"/>
</dbReference>
<keyword evidence="5" id="KW-1185">Reference proteome</keyword>
<feature type="chain" id="PRO_5035470666" description="5'-nucleotidase" evidence="3">
    <location>
        <begin position="23"/>
        <end position="117"/>
    </location>
</feature>
<dbReference type="OrthoDB" id="7722975at2759"/>
<evidence type="ECO:0000256" key="2">
    <source>
        <dbReference type="ARBA" id="ARBA00012643"/>
    </source>
</evidence>
<accession>A0A8K0C6D6</accession>
<dbReference type="EMBL" id="VTPC01090777">
    <property type="protein sequence ID" value="KAF2881304.1"/>
    <property type="molecule type" value="Genomic_DNA"/>
</dbReference>
<dbReference type="SUPFAM" id="SSF56300">
    <property type="entry name" value="Metallo-dependent phosphatases"/>
    <property type="match status" value="1"/>
</dbReference>
<evidence type="ECO:0000256" key="3">
    <source>
        <dbReference type="SAM" id="SignalP"/>
    </source>
</evidence>
<name>A0A8K0C6D6_IGNLU</name>
<dbReference type="GO" id="GO:0005886">
    <property type="term" value="C:plasma membrane"/>
    <property type="evidence" value="ECO:0007669"/>
    <property type="project" value="TreeGrafter"/>
</dbReference>
<dbReference type="PANTHER" id="PTHR11575:SF24">
    <property type="entry name" value="5'-NUCLEOTIDASE"/>
    <property type="match status" value="1"/>
</dbReference>
<comment type="caution">
    <text evidence="4">The sequence shown here is derived from an EMBL/GenBank/DDBJ whole genome shotgun (WGS) entry which is preliminary data.</text>
</comment>
<dbReference type="Gene3D" id="3.60.21.10">
    <property type="match status" value="1"/>
</dbReference>
<evidence type="ECO:0000313" key="4">
    <source>
        <dbReference type="EMBL" id="KAF2881304.1"/>
    </source>
</evidence>
<protein>
    <recommendedName>
        <fullName evidence="2">5'-nucleotidase</fullName>
        <ecNumber evidence="2">3.1.3.5</ecNumber>
    </recommendedName>
</protein>